<dbReference type="Gene3D" id="3.30.200.20">
    <property type="entry name" value="Phosphorylase Kinase, domain 1"/>
    <property type="match status" value="1"/>
</dbReference>
<keyword evidence="16 26" id="KW-0067">ATP-binding</keyword>
<evidence type="ECO:0000256" key="28">
    <source>
        <dbReference type="SAM" id="SignalP"/>
    </source>
</evidence>
<evidence type="ECO:0000256" key="21">
    <source>
        <dbReference type="ARBA" id="ARBA00047899"/>
    </source>
</evidence>
<evidence type="ECO:0000256" key="25">
    <source>
        <dbReference type="ARBA" id="ARBA00072040"/>
    </source>
</evidence>
<dbReference type="Pfam" id="PF13855">
    <property type="entry name" value="LRR_8"/>
    <property type="match status" value="2"/>
</dbReference>
<dbReference type="EMBL" id="CP144752">
    <property type="protein sequence ID" value="WVZ91320.1"/>
    <property type="molecule type" value="Genomic_DNA"/>
</dbReference>
<evidence type="ECO:0000256" key="2">
    <source>
        <dbReference type="ARBA" id="ARBA00004389"/>
    </source>
</evidence>
<evidence type="ECO:0000256" key="3">
    <source>
        <dbReference type="ARBA" id="ARBA00004479"/>
    </source>
</evidence>
<keyword evidence="12 28" id="KW-0732">Signal</keyword>
<dbReference type="FunFam" id="3.80.10.10:FF:002821">
    <property type="entry name" value="LRR receptor-like serine/threonine-protein kinase RPK2"/>
    <property type="match status" value="1"/>
</dbReference>
<dbReference type="FunFam" id="1.10.510.10:FF:000358">
    <property type="entry name" value="Putative leucine-rich repeat receptor-like serine/threonine-protein kinase"/>
    <property type="match status" value="1"/>
</dbReference>
<comment type="catalytic activity">
    <reaction evidence="21">
        <text>L-threonyl-[protein] + ATP = O-phospho-L-threonyl-[protein] + ADP + H(+)</text>
        <dbReference type="Rhea" id="RHEA:46608"/>
        <dbReference type="Rhea" id="RHEA-COMP:11060"/>
        <dbReference type="Rhea" id="RHEA-COMP:11605"/>
        <dbReference type="ChEBI" id="CHEBI:15378"/>
        <dbReference type="ChEBI" id="CHEBI:30013"/>
        <dbReference type="ChEBI" id="CHEBI:30616"/>
        <dbReference type="ChEBI" id="CHEBI:61977"/>
        <dbReference type="ChEBI" id="CHEBI:456216"/>
        <dbReference type="EC" id="2.7.11.1"/>
    </reaction>
</comment>
<dbReference type="Pfam" id="PF08263">
    <property type="entry name" value="LRRNT_2"/>
    <property type="match status" value="1"/>
</dbReference>
<keyword evidence="31" id="KW-1185">Reference proteome</keyword>
<evidence type="ECO:0000256" key="23">
    <source>
        <dbReference type="ARBA" id="ARBA00054320"/>
    </source>
</evidence>
<protein>
    <recommendedName>
        <fullName evidence="25">Receptor kinase-like protein Xa21</fullName>
        <ecNumber evidence="5">2.7.11.1</ecNumber>
    </recommendedName>
</protein>
<name>A0AAQ3UFR3_PASNO</name>
<keyword evidence="10" id="KW-0808">Transferase</keyword>
<feature type="signal peptide" evidence="28">
    <location>
        <begin position="1"/>
        <end position="35"/>
    </location>
</feature>
<keyword evidence="18 27" id="KW-0472">Membrane</keyword>
<dbReference type="PROSITE" id="PS00107">
    <property type="entry name" value="PROTEIN_KINASE_ATP"/>
    <property type="match status" value="1"/>
</dbReference>
<dbReference type="PROSITE" id="PS00108">
    <property type="entry name" value="PROTEIN_KINASE_ST"/>
    <property type="match status" value="1"/>
</dbReference>
<evidence type="ECO:0000259" key="29">
    <source>
        <dbReference type="PROSITE" id="PS50011"/>
    </source>
</evidence>
<dbReference type="InterPro" id="IPR032675">
    <property type="entry name" value="LRR_dom_sf"/>
</dbReference>
<comment type="function">
    <text evidence="24">The processed protein kinase Xa21 chain released by protein cleavage after X.oryzae pv. oryzae protein Ax21 detection translocates into the nucleus where it can bind and regulate WRKY62, a transcription factor. Confers resistance to the bacterial pathogen X.oryzae pv. oryzae (Xoo).</text>
</comment>
<evidence type="ECO:0000256" key="17">
    <source>
        <dbReference type="ARBA" id="ARBA00022989"/>
    </source>
</evidence>
<dbReference type="InterPro" id="IPR011009">
    <property type="entry name" value="Kinase-like_dom_sf"/>
</dbReference>
<feature type="transmembrane region" description="Helical" evidence="27">
    <location>
        <begin position="705"/>
        <end position="730"/>
    </location>
</feature>
<evidence type="ECO:0000256" key="22">
    <source>
        <dbReference type="ARBA" id="ARBA00048679"/>
    </source>
</evidence>
<dbReference type="InterPro" id="IPR001611">
    <property type="entry name" value="Leu-rich_rpt"/>
</dbReference>
<evidence type="ECO:0000256" key="8">
    <source>
        <dbReference type="ARBA" id="ARBA00022553"/>
    </source>
</evidence>
<evidence type="ECO:0000256" key="7">
    <source>
        <dbReference type="ARBA" id="ARBA00022527"/>
    </source>
</evidence>
<dbReference type="EC" id="2.7.11.1" evidence="5"/>
<evidence type="ECO:0000256" key="1">
    <source>
        <dbReference type="ARBA" id="ARBA00004162"/>
    </source>
</evidence>
<keyword evidence="17 27" id="KW-1133">Transmembrane helix</keyword>
<dbReference type="FunFam" id="3.80.10.10:FF:001158">
    <property type="entry name" value="Leucine-rich repeat protein kinase family protein"/>
    <property type="match status" value="1"/>
</dbReference>
<feature type="binding site" evidence="26">
    <location>
        <position position="791"/>
    </location>
    <ligand>
        <name>ATP</name>
        <dbReference type="ChEBI" id="CHEBI:30616"/>
    </ligand>
</feature>
<dbReference type="GO" id="GO:0005524">
    <property type="term" value="F:ATP binding"/>
    <property type="evidence" value="ECO:0007669"/>
    <property type="project" value="UniProtKB-UniRule"/>
</dbReference>
<keyword evidence="20" id="KW-0325">Glycoprotein</keyword>
<evidence type="ECO:0000256" key="12">
    <source>
        <dbReference type="ARBA" id="ARBA00022729"/>
    </source>
</evidence>
<dbReference type="GO" id="GO:0004674">
    <property type="term" value="F:protein serine/threonine kinase activity"/>
    <property type="evidence" value="ECO:0007669"/>
    <property type="project" value="UniProtKB-KW"/>
</dbReference>
<evidence type="ECO:0000256" key="9">
    <source>
        <dbReference type="ARBA" id="ARBA00022614"/>
    </source>
</evidence>
<dbReference type="InterPro" id="IPR017441">
    <property type="entry name" value="Protein_kinase_ATP_BS"/>
</dbReference>
<dbReference type="GO" id="GO:0033612">
    <property type="term" value="F:receptor serine/threonine kinase binding"/>
    <property type="evidence" value="ECO:0007669"/>
    <property type="project" value="TreeGrafter"/>
</dbReference>
<evidence type="ECO:0000256" key="13">
    <source>
        <dbReference type="ARBA" id="ARBA00022737"/>
    </source>
</evidence>
<dbReference type="SUPFAM" id="SSF56112">
    <property type="entry name" value="Protein kinase-like (PK-like)"/>
    <property type="match status" value="1"/>
</dbReference>
<keyword evidence="9" id="KW-0433">Leucine-rich repeat</keyword>
<evidence type="ECO:0000256" key="27">
    <source>
        <dbReference type="SAM" id="Phobius"/>
    </source>
</evidence>
<evidence type="ECO:0000313" key="31">
    <source>
        <dbReference type="Proteomes" id="UP001341281"/>
    </source>
</evidence>
<keyword evidence="8" id="KW-0597">Phosphoprotein</keyword>
<dbReference type="InterPro" id="IPR001245">
    <property type="entry name" value="Ser-Thr/Tyr_kinase_cat_dom"/>
</dbReference>
<dbReference type="Pfam" id="PF00560">
    <property type="entry name" value="LRR_1"/>
    <property type="match status" value="5"/>
</dbReference>
<dbReference type="PROSITE" id="PS50011">
    <property type="entry name" value="PROTEIN_KINASE_DOM"/>
    <property type="match status" value="1"/>
</dbReference>
<evidence type="ECO:0000256" key="15">
    <source>
        <dbReference type="ARBA" id="ARBA00022777"/>
    </source>
</evidence>
<evidence type="ECO:0000313" key="30">
    <source>
        <dbReference type="EMBL" id="WVZ91320.1"/>
    </source>
</evidence>
<dbReference type="Gene3D" id="1.10.510.10">
    <property type="entry name" value="Transferase(Phosphotransferase) domain 1"/>
    <property type="match status" value="1"/>
</dbReference>
<accession>A0AAQ3UFR3</accession>
<dbReference type="PROSITE" id="PS51257">
    <property type="entry name" value="PROKAR_LIPOPROTEIN"/>
    <property type="match status" value="1"/>
</dbReference>
<comment type="similarity">
    <text evidence="4">Belongs to the protein kinase superfamily. Ser/Thr protein kinase family.</text>
</comment>
<evidence type="ECO:0000256" key="26">
    <source>
        <dbReference type="PROSITE-ProRule" id="PRU10141"/>
    </source>
</evidence>
<keyword evidence="13" id="KW-0677">Repeat</keyword>
<dbReference type="GO" id="GO:0005886">
    <property type="term" value="C:plasma membrane"/>
    <property type="evidence" value="ECO:0007669"/>
    <property type="project" value="UniProtKB-SubCell"/>
</dbReference>
<dbReference type="SMART" id="SM00369">
    <property type="entry name" value="LRR_TYP"/>
    <property type="match status" value="7"/>
</dbReference>
<evidence type="ECO:0000256" key="6">
    <source>
        <dbReference type="ARBA" id="ARBA00022475"/>
    </source>
</evidence>
<evidence type="ECO:0000256" key="24">
    <source>
        <dbReference type="ARBA" id="ARBA00056628"/>
    </source>
</evidence>
<feature type="domain" description="Protein kinase" evidence="29">
    <location>
        <begin position="762"/>
        <end position="1074"/>
    </location>
</feature>
<dbReference type="InterPro" id="IPR008271">
    <property type="entry name" value="Ser/Thr_kinase_AS"/>
</dbReference>
<evidence type="ECO:0000256" key="10">
    <source>
        <dbReference type="ARBA" id="ARBA00022679"/>
    </source>
</evidence>
<comment type="subcellular location">
    <subcellularLocation>
        <location evidence="1">Cell membrane</location>
        <topology evidence="1">Single-pass membrane protein</topology>
    </subcellularLocation>
    <subcellularLocation>
        <location evidence="2">Endoplasmic reticulum membrane</location>
        <topology evidence="2">Single-pass membrane protein</topology>
    </subcellularLocation>
    <subcellularLocation>
        <location evidence="3">Membrane</location>
        <topology evidence="3">Single-pass type I membrane protein</topology>
    </subcellularLocation>
</comment>
<evidence type="ECO:0000256" key="16">
    <source>
        <dbReference type="ARBA" id="ARBA00022840"/>
    </source>
</evidence>
<keyword evidence="6" id="KW-1003">Cell membrane</keyword>
<gene>
    <name evidence="30" type="ORF">U9M48_037508</name>
</gene>
<proteinExistence type="inferred from homology"/>
<dbReference type="InterPro" id="IPR003591">
    <property type="entry name" value="Leu-rich_rpt_typical-subtyp"/>
</dbReference>
<dbReference type="Pfam" id="PF07714">
    <property type="entry name" value="PK_Tyr_Ser-Thr"/>
    <property type="match status" value="1"/>
</dbReference>
<dbReference type="PANTHER" id="PTHR48056">
    <property type="entry name" value="LRR RECEPTOR-LIKE SERINE/THREONINE-PROTEIN KINASE-RELATED"/>
    <property type="match status" value="1"/>
</dbReference>
<evidence type="ECO:0000256" key="20">
    <source>
        <dbReference type="ARBA" id="ARBA00023180"/>
    </source>
</evidence>
<dbReference type="PANTHER" id="PTHR48056:SF89">
    <property type="entry name" value="OS06G0585982 PROTEIN"/>
    <property type="match status" value="1"/>
</dbReference>
<dbReference type="InterPro" id="IPR050647">
    <property type="entry name" value="Plant_LRR-RLKs"/>
</dbReference>
<dbReference type="AlphaFoldDB" id="A0AAQ3UFR3"/>
<feature type="chain" id="PRO_5042970787" description="Receptor kinase-like protein Xa21" evidence="28">
    <location>
        <begin position="36"/>
        <end position="1076"/>
    </location>
</feature>
<evidence type="ECO:0000256" key="11">
    <source>
        <dbReference type="ARBA" id="ARBA00022692"/>
    </source>
</evidence>
<dbReference type="FunFam" id="3.30.200.20:FF:000432">
    <property type="entry name" value="LRR receptor-like serine/threonine-protein kinase EFR"/>
    <property type="match status" value="1"/>
</dbReference>
<organism evidence="30 31">
    <name type="scientific">Paspalum notatum var. saurae</name>
    <dbReference type="NCBI Taxonomy" id="547442"/>
    <lineage>
        <taxon>Eukaryota</taxon>
        <taxon>Viridiplantae</taxon>
        <taxon>Streptophyta</taxon>
        <taxon>Embryophyta</taxon>
        <taxon>Tracheophyta</taxon>
        <taxon>Spermatophyta</taxon>
        <taxon>Magnoliopsida</taxon>
        <taxon>Liliopsida</taxon>
        <taxon>Poales</taxon>
        <taxon>Poaceae</taxon>
        <taxon>PACMAD clade</taxon>
        <taxon>Panicoideae</taxon>
        <taxon>Andropogonodae</taxon>
        <taxon>Paspaleae</taxon>
        <taxon>Paspalinae</taxon>
        <taxon>Paspalum</taxon>
    </lineage>
</organism>
<comment type="catalytic activity">
    <reaction evidence="22">
        <text>L-seryl-[protein] + ATP = O-phospho-L-seryl-[protein] + ADP + H(+)</text>
        <dbReference type="Rhea" id="RHEA:17989"/>
        <dbReference type="Rhea" id="RHEA-COMP:9863"/>
        <dbReference type="Rhea" id="RHEA-COMP:11604"/>
        <dbReference type="ChEBI" id="CHEBI:15378"/>
        <dbReference type="ChEBI" id="CHEBI:29999"/>
        <dbReference type="ChEBI" id="CHEBI:30616"/>
        <dbReference type="ChEBI" id="CHEBI:83421"/>
        <dbReference type="ChEBI" id="CHEBI:456216"/>
        <dbReference type="EC" id="2.7.11.1"/>
    </reaction>
</comment>
<keyword evidence="15" id="KW-0418">Kinase</keyword>
<comment type="function">
    <text evidence="23">Receptor kinase that detects X.oryzae pv. oryzae protein Ax21 to promote innate immunity. Following X.oryzae pv. oryzae protein Ax21 detection, undergoes cleavage, releasing the processed protein kinase Xa21 chain.</text>
</comment>
<evidence type="ECO:0000256" key="4">
    <source>
        <dbReference type="ARBA" id="ARBA00008684"/>
    </source>
</evidence>
<dbReference type="SMART" id="SM00220">
    <property type="entry name" value="S_TKc"/>
    <property type="match status" value="1"/>
</dbReference>
<evidence type="ECO:0000256" key="14">
    <source>
        <dbReference type="ARBA" id="ARBA00022741"/>
    </source>
</evidence>
<dbReference type="SUPFAM" id="SSF52058">
    <property type="entry name" value="L domain-like"/>
    <property type="match status" value="2"/>
</dbReference>
<keyword evidence="11 27" id="KW-0812">Transmembrane</keyword>
<keyword evidence="7" id="KW-0723">Serine/threonine-protein kinase</keyword>
<dbReference type="Proteomes" id="UP001341281">
    <property type="component" value="Chromosome 08"/>
</dbReference>
<evidence type="ECO:0000256" key="19">
    <source>
        <dbReference type="ARBA" id="ARBA00023170"/>
    </source>
</evidence>
<dbReference type="GO" id="GO:0005789">
    <property type="term" value="C:endoplasmic reticulum membrane"/>
    <property type="evidence" value="ECO:0007669"/>
    <property type="project" value="UniProtKB-SubCell"/>
</dbReference>
<sequence length="1076" mass="116433">MEEGARTGCISPTNKSMCVLVILLVVVLLLMSCGGHTTHAAPASSSPPAAAMATDEQALLSFRALVSGDPHGVLTSWTASNESTANKTRVCSWRGVGCHSPKHPGRVTSLELGSSNLTGTISPFLSNLTFLHMLNLSYNSFSGDISWELGFLPRLLYLDLRHNSLQGVIPGSIARASKLMILQLEYNSLVGDIPANLSNLQELEVLDVGANQLSGAVPPSLGSLSKLTYLGLYLNNLSGGVPPSFGNLSSLQQLFADTNSLSGKIPDSLGRLMKLEFLDLAFNQLSGTIPASLFNMSSVITFELSGNNALAGVLPSDIGVTLPNLQNLLLSDCGLSGRIPRSIANASQLSYIQLDDNELEGSVPLEVGNLKYLEVFTVANNQLEDNWGSDWELIASLSNCTMLFSLSLSTNNFQGVFPPSLVNLSTMMQSIHLDHNKIHGAISSDIWRLGNLTTLTLRGNFISGSIPSSIGELYNLAGLDLSQNNISGEIPPALGNLTSLSKLYLFQNNLQGSIPTSLGKLQNIASLVLSFNQLSGTIPEQIIGLSSLTNYLGLSYNHLSGPIPPEVGKLTNLVLLDLSVNQLSGDIPPTLGKCVELVQLQLNGNFLQGVIPQSLNGLQGLQELNIAGNNLSGPVPEFFANWPNLEYLNMSYNNFEGRVPVKGVFSNASAFSIAGNKVCGGIPSLQLPQCPAKESSVDKKRPRRALLIGIVAGAMSLLLILLICGLLLIIMRQRQRVLNPPSSEDQHWQVSFQEIQKATDQFSQTNLIGTGSFGSVYRGILRPGTQQVAIKIIDLQQHGAVHSFLAECRVLRSIRHRNLVKVITACSSVDHQGNDFKALVYEFMPNGDLDKWLHYSHATQDVAPERRLTMSQRMNIVLDVAAALDYLHHHGQMPIVHCDLKPSNVLLDNDMVAHVADFGLARFVRKVVSSSTEESSTSIGIKGTIGYIPPEYGMDGSVSTEGDVYSYGVLLLEMFTGKRPTDSSFQGGQTLQSYVAAFYPDRILEIVDPALLPLDNGCLSKGAISCDEVDAEKLQECMVSIFRVGLQCSYESFRERMHIRNAIRDLETVKDVFLKD</sequence>
<keyword evidence="14 26" id="KW-0547">Nucleotide-binding</keyword>
<dbReference type="InterPro" id="IPR000719">
    <property type="entry name" value="Prot_kinase_dom"/>
</dbReference>
<evidence type="ECO:0000256" key="5">
    <source>
        <dbReference type="ARBA" id="ARBA00012513"/>
    </source>
</evidence>
<evidence type="ECO:0000256" key="18">
    <source>
        <dbReference type="ARBA" id="ARBA00023136"/>
    </source>
</evidence>
<dbReference type="InterPro" id="IPR013210">
    <property type="entry name" value="LRR_N_plant-typ"/>
</dbReference>
<reference evidence="30 31" key="1">
    <citation type="submission" date="2024-02" db="EMBL/GenBank/DDBJ databases">
        <title>High-quality chromosome-scale genome assembly of Pensacola bahiagrass (Paspalum notatum Flugge var. saurae).</title>
        <authorList>
            <person name="Vega J.M."/>
            <person name="Podio M."/>
            <person name="Orjuela J."/>
            <person name="Siena L.A."/>
            <person name="Pessino S.C."/>
            <person name="Combes M.C."/>
            <person name="Mariac C."/>
            <person name="Albertini E."/>
            <person name="Pupilli F."/>
            <person name="Ortiz J.P.A."/>
            <person name="Leblanc O."/>
        </authorList>
    </citation>
    <scope>NUCLEOTIDE SEQUENCE [LARGE SCALE GENOMIC DNA]</scope>
    <source>
        <strain evidence="30">R1</strain>
        <tissue evidence="30">Leaf</tissue>
    </source>
</reference>
<keyword evidence="19" id="KW-0675">Receptor</keyword>
<dbReference type="FunFam" id="3.80.10.10:FF:000288">
    <property type="entry name" value="LRR receptor-like serine/threonine-protein kinase EFR"/>
    <property type="match status" value="1"/>
</dbReference>
<dbReference type="Gene3D" id="3.80.10.10">
    <property type="entry name" value="Ribonuclease Inhibitor"/>
    <property type="match status" value="4"/>
</dbReference>